<proteinExistence type="predicted"/>
<dbReference type="Proteomes" id="UP001576774">
    <property type="component" value="Unassembled WGS sequence"/>
</dbReference>
<reference evidence="1 2" key="1">
    <citation type="submission" date="2024-09" db="EMBL/GenBank/DDBJ databases">
        <title>Floridaenema gen nov. (Aerosakkonemataceae, Aerosakkonematales ord. nov., Cyanobacteria) from benthic tropical and subtropical fresh waters, with the description of four new species.</title>
        <authorList>
            <person name="Moretto J.A."/>
            <person name="Berthold D.E."/>
            <person name="Lefler F.W."/>
            <person name="Huang I.-S."/>
            <person name="Laughinghouse H. IV."/>
        </authorList>
    </citation>
    <scope>NUCLEOTIDE SEQUENCE [LARGE SCALE GENOMIC DNA]</scope>
    <source>
        <strain evidence="1 2">BLCC-F46</strain>
    </source>
</reference>
<protein>
    <submittedName>
        <fullName evidence="1">Uncharacterized protein</fullName>
    </submittedName>
</protein>
<dbReference type="EMBL" id="JBHFNQ010000206">
    <property type="protein sequence ID" value="MFB2880600.1"/>
    <property type="molecule type" value="Genomic_DNA"/>
</dbReference>
<name>A0ABV4XCS5_9CYAN</name>
<accession>A0ABV4XCS5</accession>
<evidence type="ECO:0000313" key="2">
    <source>
        <dbReference type="Proteomes" id="UP001576774"/>
    </source>
</evidence>
<keyword evidence="2" id="KW-1185">Reference proteome</keyword>
<sequence length="43" mass="4783">MAFFIWLPPLDNCRINQNQTQNELLALSHHLGSIANNHAGAIV</sequence>
<comment type="caution">
    <text evidence="1">The sequence shown here is derived from an EMBL/GenBank/DDBJ whole genome shotgun (WGS) entry which is preliminary data.</text>
</comment>
<dbReference type="RefSeq" id="WP_413273611.1">
    <property type="nucleotide sequence ID" value="NZ_JBHFNQ010000206.1"/>
</dbReference>
<organism evidence="1 2">
    <name type="scientific">Floridaenema aerugineum BLCC-F46</name>
    <dbReference type="NCBI Taxonomy" id="3153654"/>
    <lineage>
        <taxon>Bacteria</taxon>
        <taxon>Bacillati</taxon>
        <taxon>Cyanobacteriota</taxon>
        <taxon>Cyanophyceae</taxon>
        <taxon>Oscillatoriophycideae</taxon>
        <taxon>Aerosakkonematales</taxon>
        <taxon>Aerosakkonemataceae</taxon>
        <taxon>Floridanema</taxon>
        <taxon>Floridanema aerugineum</taxon>
    </lineage>
</organism>
<gene>
    <name evidence="1" type="ORF">ACE1CC_27440</name>
</gene>
<evidence type="ECO:0000313" key="1">
    <source>
        <dbReference type="EMBL" id="MFB2880600.1"/>
    </source>
</evidence>